<name>A0A443L3Y2_9RHOB</name>
<feature type="transmembrane region" description="Helical" evidence="1">
    <location>
        <begin position="127"/>
        <end position="147"/>
    </location>
</feature>
<accession>A0A443L3Y2</accession>
<evidence type="ECO:0000313" key="2">
    <source>
        <dbReference type="EMBL" id="RWR43919.1"/>
    </source>
</evidence>
<sequence length="149" mass="16473">MIQQAFAVVLAPVAAFIVHHAPMSQKAVWGLMLLGAFFMSLVYPGSKNVSARKIVEWGFVQPMVAAGSIVMYFVMFEGYPISLDLVLLGVALFLLFVMSTQVAFLAHAVPELLTDKRFQGMLKQQPATLAVFTLTLFFLSAMFMEIIPH</sequence>
<keyword evidence="1" id="KW-0472">Membrane</keyword>
<evidence type="ECO:0000256" key="1">
    <source>
        <dbReference type="SAM" id="Phobius"/>
    </source>
</evidence>
<dbReference type="Proteomes" id="UP000286594">
    <property type="component" value="Unassembled WGS sequence"/>
</dbReference>
<proteinExistence type="predicted"/>
<feature type="transmembrane region" description="Helical" evidence="1">
    <location>
        <begin position="86"/>
        <end position="106"/>
    </location>
</feature>
<comment type="caution">
    <text evidence="2">The sequence shown here is derived from an EMBL/GenBank/DDBJ whole genome shotgun (WGS) entry which is preliminary data.</text>
</comment>
<dbReference type="EMBL" id="SAVB01000041">
    <property type="protein sequence ID" value="RWR43919.1"/>
    <property type="molecule type" value="Genomic_DNA"/>
</dbReference>
<feature type="transmembrane region" description="Helical" evidence="1">
    <location>
        <begin position="25"/>
        <end position="43"/>
    </location>
</feature>
<organism evidence="2 3">
    <name type="scientific">Paenirhodobacter ferrireducens</name>
    <dbReference type="NCBI Taxonomy" id="1215032"/>
    <lineage>
        <taxon>Bacteria</taxon>
        <taxon>Pseudomonadati</taxon>
        <taxon>Pseudomonadota</taxon>
        <taxon>Alphaproteobacteria</taxon>
        <taxon>Rhodobacterales</taxon>
        <taxon>Rhodobacter group</taxon>
        <taxon>Paenirhodobacter</taxon>
    </lineage>
</organism>
<protein>
    <submittedName>
        <fullName evidence="2">Uncharacterized protein</fullName>
    </submittedName>
</protein>
<gene>
    <name evidence="2" type="ORF">EOW65_19640</name>
</gene>
<keyword evidence="1" id="KW-0812">Transmembrane</keyword>
<dbReference type="RefSeq" id="WP_128152348.1">
    <property type="nucleotide sequence ID" value="NZ_SAVB01000041.1"/>
</dbReference>
<keyword evidence="3" id="KW-1185">Reference proteome</keyword>
<feature type="transmembrane region" description="Helical" evidence="1">
    <location>
        <begin position="55"/>
        <end position="74"/>
    </location>
</feature>
<evidence type="ECO:0000313" key="3">
    <source>
        <dbReference type="Proteomes" id="UP000286594"/>
    </source>
</evidence>
<reference evidence="2 3" key="1">
    <citation type="submission" date="2019-01" db="EMBL/GenBank/DDBJ databases">
        <title>Sinorhodobacter populi sp. nov. isolated from the symptomatic bark tissue of Populus euramericana canker.</title>
        <authorList>
            <person name="Xu G."/>
        </authorList>
    </citation>
    <scope>NUCLEOTIDE SEQUENCE [LARGE SCALE GENOMIC DNA]</scope>
    <source>
        <strain evidence="2 3">CCTCC AB2012026</strain>
    </source>
</reference>
<dbReference type="AlphaFoldDB" id="A0A443L3Y2"/>
<keyword evidence="1" id="KW-1133">Transmembrane helix</keyword>